<dbReference type="EMBL" id="HBUF01299207">
    <property type="protein sequence ID" value="CAG6690748.1"/>
    <property type="molecule type" value="Transcribed_RNA"/>
</dbReference>
<reference evidence="1" key="1">
    <citation type="submission" date="2021-05" db="EMBL/GenBank/DDBJ databases">
        <authorList>
            <person name="Alioto T."/>
            <person name="Alioto T."/>
            <person name="Gomez Garrido J."/>
        </authorList>
    </citation>
    <scope>NUCLEOTIDE SEQUENCE</scope>
</reference>
<protein>
    <submittedName>
        <fullName evidence="1">Uncharacterized protein</fullName>
    </submittedName>
</protein>
<organism evidence="1">
    <name type="scientific">Cacopsylla melanoneura</name>
    <dbReference type="NCBI Taxonomy" id="428564"/>
    <lineage>
        <taxon>Eukaryota</taxon>
        <taxon>Metazoa</taxon>
        <taxon>Ecdysozoa</taxon>
        <taxon>Arthropoda</taxon>
        <taxon>Hexapoda</taxon>
        <taxon>Insecta</taxon>
        <taxon>Pterygota</taxon>
        <taxon>Neoptera</taxon>
        <taxon>Paraneoptera</taxon>
        <taxon>Hemiptera</taxon>
        <taxon>Sternorrhyncha</taxon>
        <taxon>Psylloidea</taxon>
        <taxon>Psyllidae</taxon>
        <taxon>Psyllinae</taxon>
        <taxon>Cacopsylla</taxon>
    </lineage>
</organism>
<proteinExistence type="predicted"/>
<name>A0A8D8XB79_9HEMI</name>
<sequence>MSLSMFQCRSQWLQYFPCTHWVTHRPFCSRIHMPECTDDAGVCLERILWQISFNNVVVIIIGSYNARKMFCSFSFTILQELSINLLNGLLHICILVHSYFIYPHLRFNILVLVDGGSSYVYS</sequence>
<evidence type="ECO:0000313" key="1">
    <source>
        <dbReference type="EMBL" id="CAG6690748.1"/>
    </source>
</evidence>
<accession>A0A8D8XB79</accession>
<dbReference type="AlphaFoldDB" id="A0A8D8XB79"/>